<organism evidence="4 6">
    <name type="scientific">Candidatus Chlorohelix allophototropha</name>
    <dbReference type="NCBI Taxonomy" id="3003348"/>
    <lineage>
        <taxon>Bacteria</taxon>
        <taxon>Bacillati</taxon>
        <taxon>Chloroflexota</taxon>
        <taxon>Chloroflexia</taxon>
        <taxon>Candidatus Chloroheliales</taxon>
        <taxon>Candidatus Chloroheliaceae</taxon>
        <taxon>Candidatus Chlorohelix</taxon>
    </lineage>
</organism>
<reference evidence="5" key="2">
    <citation type="journal article" date="2024" name="Nature">
        <title>Anoxygenic phototroph of the Chloroflexota uses a type I reaction centre.</title>
        <authorList>
            <person name="Tsuji J.M."/>
            <person name="Shaw N.A."/>
            <person name="Nagashima S."/>
            <person name="Venkiteswaran J.J."/>
            <person name="Schiff S.L."/>
            <person name="Watanabe T."/>
            <person name="Fukui M."/>
            <person name="Hanada S."/>
            <person name="Tank M."/>
            <person name="Neufeld J.D."/>
        </authorList>
    </citation>
    <scope>NUCLEOTIDE SEQUENCE</scope>
    <source>
        <strain evidence="5">L227-S17</strain>
    </source>
</reference>
<dbReference type="InterPro" id="IPR001296">
    <property type="entry name" value="Glyco_trans_1"/>
</dbReference>
<feature type="transmembrane region" description="Helical" evidence="1">
    <location>
        <begin position="83"/>
        <end position="102"/>
    </location>
</feature>
<dbReference type="RefSeq" id="WP_341468270.1">
    <property type="nucleotide sequence ID" value="NZ_CP128399.1"/>
</dbReference>
<feature type="domain" description="Glycosyltransferase subfamily 4-like N-terminal" evidence="3">
    <location>
        <begin position="445"/>
        <end position="608"/>
    </location>
</feature>
<dbReference type="CDD" id="cd03801">
    <property type="entry name" value="GT4_PimA-like"/>
    <property type="match status" value="1"/>
</dbReference>
<proteinExistence type="predicted"/>
<dbReference type="PANTHER" id="PTHR12526:SF638">
    <property type="entry name" value="SPORE COAT PROTEIN SA"/>
    <property type="match status" value="1"/>
</dbReference>
<dbReference type="Proteomes" id="UP000521676">
    <property type="component" value="Unassembled WGS sequence"/>
</dbReference>
<evidence type="ECO:0000313" key="4">
    <source>
        <dbReference type="EMBL" id="NWJ44493.1"/>
    </source>
</evidence>
<dbReference type="EMBL" id="JACATZ010000001">
    <property type="protein sequence ID" value="NWJ44493.1"/>
    <property type="molecule type" value="Genomic_DNA"/>
</dbReference>
<evidence type="ECO:0000256" key="1">
    <source>
        <dbReference type="SAM" id="Phobius"/>
    </source>
</evidence>
<evidence type="ECO:0000313" key="5">
    <source>
        <dbReference type="EMBL" id="WJW66386.1"/>
    </source>
</evidence>
<dbReference type="GO" id="GO:0016757">
    <property type="term" value="F:glycosyltransferase activity"/>
    <property type="evidence" value="ECO:0007669"/>
    <property type="project" value="InterPro"/>
</dbReference>
<evidence type="ECO:0000313" key="7">
    <source>
        <dbReference type="Proteomes" id="UP001431572"/>
    </source>
</evidence>
<name>A0A8T7LUD8_9CHLR</name>
<evidence type="ECO:0000259" key="2">
    <source>
        <dbReference type="Pfam" id="PF00534"/>
    </source>
</evidence>
<dbReference type="Proteomes" id="UP001431572">
    <property type="component" value="Chromosome 1"/>
</dbReference>
<dbReference type="AlphaFoldDB" id="A0A8T7LUD8"/>
<keyword evidence="1" id="KW-0472">Membrane</keyword>
<evidence type="ECO:0000259" key="3">
    <source>
        <dbReference type="Pfam" id="PF13579"/>
    </source>
</evidence>
<feature type="domain" description="Glycosyltransferase subfamily 4-like N-terminal" evidence="3">
    <location>
        <begin position="21"/>
        <end position="196"/>
    </location>
</feature>
<reference evidence="4 6" key="1">
    <citation type="submission" date="2020-06" db="EMBL/GenBank/DDBJ databases">
        <title>Anoxygenic phototrophic Chloroflexota member uses a Type I reaction center.</title>
        <authorList>
            <person name="Tsuji J.M."/>
            <person name="Shaw N.A."/>
            <person name="Nagashima S."/>
            <person name="Venkiteswaran J."/>
            <person name="Schiff S.L."/>
            <person name="Hanada S."/>
            <person name="Tank M."/>
            <person name="Neufeld J.D."/>
        </authorList>
    </citation>
    <scope>NUCLEOTIDE SEQUENCE [LARGE SCALE GENOMIC DNA]</scope>
    <source>
        <strain evidence="4">L227-S17</strain>
    </source>
</reference>
<protein>
    <submittedName>
        <fullName evidence="4">Glycosyltransferase</fullName>
    </submittedName>
</protein>
<feature type="domain" description="Glycosyl transferase family 1" evidence="2">
    <location>
        <begin position="629"/>
        <end position="800"/>
    </location>
</feature>
<dbReference type="EMBL" id="CP128399">
    <property type="protein sequence ID" value="WJW66386.1"/>
    <property type="molecule type" value="Genomic_DNA"/>
</dbReference>
<feature type="domain" description="Glycosyl transferase family 1" evidence="2">
    <location>
        <begin position="222"/>
        <end position="379"/>
    </location>
</feature>
<sequence length="824" mass="92842">MRILYAIMSYGPQVIASEVHSEIISHYRQNGHKVDVISLADYSGSGEVGAKAFANEAGEVKIHAIRFKRNLLRRGLRWLCGRTIRYAFFLELLWGYVIFLWKHRRDYDFIHVEAAFPLGAVVAISSLLIKLPFVVHLQGADVTRLPEYDYGYARYFMPRMLARFAFRRALGIRAISEVNEAYGLQLGANPDKMTVILLNISDNVYPSAGLDLAENKKRYQQELRERYGLNPGPILISFGRLHPVKGIDWLIKAMPEIRRRYGDINLLVCGPSRITPRFGDYRRYLEDLANKVGAKEDVVFTGKIDFSRSQDYLAGADLVIVPSLREALNKVVMEAAAVGTPSVVTRTSGVALYASKAGAAISVDPFSAEALAEGILEALPKLNEMGKQGPAFAVQYNSTRTGERLLEFYKGLLDPSKKKKTNFRLCYVAYPSSLTLKSANAIQTYTTCRELKHLNQSTEVLIPRLLSRPSRFADLEVRARHLPRLPLNYFSNFPLIKKFPWSYAERAFFALLVGFWLVIKRVSGRGYKVIYSRDVIVTYFLLRYWRKLIGAKIIYEAHDLEQRNPSRAKSLKGWLEKVDHTVMGKADGVVSLTQAFVEYATAQGYRAKNKGFTVIPDAFDDSVYRTQSQQESRKKLDIPLDAFIVAYSGLTFAYRSLDKLLEAFSIFVKQESANAYLYLVGGRPFEQEEMKAIAIKLGISERVKCVGQIAPDRVNLYLNAASLLAIPDTVTDITASPLKMFEYAAVGRPVMLPELPALQEILGQNEAFYFKRGEVTAMKEALCRAYCNLADANKLGEKGRLKVLTHTYANRARAILDFAAEIQG</sequence>
<keyword evidence="1" id="KW-1133">Transmembrane helix</keyword>
<gene>
    <name evidence="4" type="ORF">HXX08_01305</name>
    <name evidence="5" type="ORF">OZ401_002182</name>
</gene>
<dbReference type="Pfam" id="PF00534">
    <property type="entry name" value="Glycos_transf_1"/>
    <property type="match status" value="2"/>
</dbReference>
<accession>A0A8T7LUD8</accession>
<keyword evidence="7" id="KW-1185">Reference proteome</keyword>
<evidence type="ECO:0000313" key="6">
    <source>
        <dbReference type="Proteomes" id="UP000521676"/>
    </source>
</evidence>
<dbReference type="PANTHER" id="PTHR12526">
    <property type="entry name" value="GLYCOSYLTRANSFERASE"/>
    <property type="match status" value="1"/>
</dbReference>
<dbReference type="SUPFAM" id="SSF53756">
    <property type="entry name" value="UDP-Glycosyltransferase/glycogen phosphorylase"/>
    <property type="match status" value="2"/>
</dbReference>
<dbReference type="InterPro" id="IPR028098">
    <property type="entry name" value="Glyco_trans_4-like_N"/>
</dbReference>
<keyword evidence="1" id="KW-0812">Transmembrane</keyword>
<dbReference type="Pfam" id="PF13579">
    <property type="entry name" value="Glyco_trans_4_4"/>
    <property type="match status" value="2"/>
</dbReference>
<dbReference type="Gene3D" id="3.40.50.2000">
    <property type="entry name" value="Glycogen Phosphorylase B"/>
    <property type="match status" value="4"/>
</dbReference>